<organism evidence="2 3">
    <name type="scientific">Oceanidesulfovibrio indonesiensis</name>
    <dbReference type="NCBI Taxonomy" id="54767"/>
    <lineage>
        <taxon>Bacteria</taxon>
        <taxon>Pseudomonadati</taxon>
        <taxon>Thermodesulfobacteriota</taxon>
        <taxon>Desulfovibrionia</taxon>
        <taxon>Desulfovibrionales</taxon>
        <taxon>Desulfovibrionaceae</taxon>
        <taxon>Oceanidesulfovibrio</taxon>
    </lineage>
</organism>
<evidence type="ECO:0000313" key="2">
    <source>
        <dbReference type="EMBL" id="TVM04579.1"/>
    </source>
</evidence>
<accession>A0A7M3M8U2</accession>
<feature type="domain" description="Serine aminopeptidase S33" evidence="1">
    <location>
        <begin position="28"/>
        <end position="101"/>
    </location>
</feature>
<feature type="non-terminal residue" evidence="2">
    <location>
        <position position="1"/>
    </location>
</feature>
<keyword evidence="2" id="KW-0378">Hydrolase</keyword>
<dbReference type="OrthoDB" id="8476759at2"/>
<keyword evidence="3" id="KW-1185">Reference proteome</keyword>
<dbReference type="Gene3D" id="3.40.50.1820">
    <property type="entry name" value="alpha/beta hydrolase"/>
    <property type="match status" value="1"/>
</dbReference>
<evidence type="ECO:0000259" key="1">
    <source>
        <dbReference type="Pfam" id="PF12146"/>
    </source>
</evidence>
<evidence type="ECO:0000313" key="3">
    <source>
        <dbReference type="Proteomes" id="UP000448292"/>
    </source>
</evidence>
<dbReference type="RefSeq" id="WP_144304817.1">
    <property type="nucleotide sequence ID" value="NZ_QMIE01000330.1"/>
</dbReference>
<dbReference type="InterPro" id="IPR029058">
    <property type="entry name" value="AB_hydrolase_fold"/>
</dbReference>
<comment type="caution">
    <text evidence="2">The sequence shown here is derived from an EMBL/GenBank/DDBJ whole genome shotgun (WGS) entry which is preliminary data.</text>
</comment>
<dbReference type="InterPro" id="IPR022742">
    <property type="entry name" value="Hydrolase_4"/>
</dbReference>
<reference evidence="2 3" key="1">
    <citation type="submission" date="2018-06" db="EMBL/GenBank/DDBJ databases">
        <title>Complete genome of Desulfovibrio indonesiensis P37SLT.</title>
        <authorList>
            <person name="Crispim J.S."/>
            <person name="Vidigal P.M.P."/>
            <person name="Silva L.C.F."/>
            <person name="Laguardia C.N."/>
            <person name="Araujo L.C."/>
            <person name="Dias R.S."/>
            <person name="Sousa M.P."/>
            <person name="Paula S.O."/>
            <person name="Silva C."/>
        </authorList>
    </citation>
    <scope>NUCLEOTIDE SEQUENCE [LARGE SCALE GENOMIC DNA]</scope>
    <source>
        <strain evidence="2 3">P37SLT</strain>
    </source>
</reference>
<dbReference type="AlphaFoldDB" id="A0A7M3M8U2"/>
<name>A0A7M3M8U2_9BACT</name>
<dbReference type="Pfam" id="PF12146">
    <property type="entry name" value="Hydrolase_4"/>
    <property type="match status" value="1"/>
</dbReference>
<sequence length="166" mass="18197">FFAERGFLVRTVLLPGCGTKPTDMIGVTVDDWRRVVAEQTAILQREVPHVYLGGFSTGGNLVLEYASTHPEILGVALFSPGIKSDEPLDFLAPLASLFSDWLMDPDGEAPAQDAMRYAIVPTDAFAQFYHTSSSIRSRLKKAPFGKPAVIVLAEHDSVLDVEYILE</sequence>
<feature type="non-terminal residue" evidence="2">
    <location>
        <position position="166"/>
    </location>
</feature>
<gene>
    <name evidence="2" type="ORF">DPQ33_20130</name>
</gene>
<dbReference type="GO" id="GO:0016787">
    <property type="term" value="F:hydrolase activity"/>
    <property type="evidence" value="ECO:0007669"/>
    <property type="project" value="UniProtKB-KW"/>
</dbReference>
<dbReference type="SUPFAM" id="SSF53474">
    <property type="entry name" value="alpha/beta-Hydrolases"/>
    <property type="match status" value="1"/>
</dbReference>
<dbReference type="EMBL" id="QMIE01000330">
    <property type="protein sequence ID" value="TVM04579.1"/>
    <property type="molecule type" value="Genomic_DNA"/>
</dbReference>
<dbReference type="Proteomes" id="UP000448292">
    <property type="component" value="Unassembled WGS sequence"/>
</dbReference>
<protein>
    <submittedName>
        <fullName evidence="2">Alpha/beta hydrolase</fullName>
    </submittedName>
</protein>
<proteinExistence type="predicted"/>